<dbReference type="Proteomes" id="UP000299102">
    <property type="component" value="Unassembled WGS sequence"/>
</dbReference>
<evidence type="ECO:0000313" key="3">
    <source>
        <dbReference type="Proteomes" id="UP000299102"/>
    </source>
</evidence>
<feature type="region of interest" description="Disordered" evidence="1">
    <location>
        <begin position="1"/>
        <end position="33"/>
    </location>
</feature>
<keyword evidence="3" id="KW-1185">Reference proteome</keyword>
<proteinExistence type="predicted"/>
<dbReference type="AlphaFoldDB" id="A0A4C1VDK8"/>
<protein>
    <submittedName>
        <fullName evidence="2">Uncharacterized protein</fullName>
    </submittedName>
</protein>
<sequence length="204" mass="22547">MTPCSQHERPRPHRRRPRRGVGRRPRRRAPRGPAIVKAARGLLLFDHRPPYKMPLKRFSEALRSVGCGNFTSTRRHKTRSPQTAGPLCCARAGAGTFHIATCSTKEFSDRRLRAAPPHAYARMHFTSHEMGTFCSATPDEDRFTAAGIHLAAAPCRLPFVSLGPLDDPGPSAVPLTGDGDNVFVVFVGLCGKLIESRHSSHYKF</sequence>
<comment type="caution">
    <text evidence="2">The sequence shown here is derived from an EMBL/GenBank/DDBJ whole genome shotgun (WGS) entry which is preliminary data.</text>
</comment>
<feature type="compositionally biased region" description="Basic residues" evidence="1">
    <location>
        <begin position="10"/>
        <end position="30"/>
    </location>
</feature>
<name>A0A4C1VDK8_EUMVA</name>
<gene>
    <name evidence="2" type="ORF">EVAR_35203_1</name>
</gene>
<evidence type="ECO:0000256" key="1">
    <source>
        <dbReference type="SAM" id="MobiDB-lite"/>
    </source>
</evidence>
<evidence type="ECO:0000313" key="2">
    <source>
        <dbReference type="EMBL" id="GBP36620.1"/>
    </source>
</evidence>
<dbReference type="EMBL" id="BGZK01000321">
    <property type="protein sequence ID" value="GBP36620.1"/>
    <property type="molecule type" value="Genomic_DNA"/>
</dbReference>
<accession>A0A4C1VDK8</accession>
<organism evidence="2 3">
    <name type="scientific">Eumeta variegata</name>
    <name type="common">Bagworm moth</name>
    <name type="synonym">Eumeta japonica</name>
    <dbReference type="NCBI Taxonomy" id="151549"/>
    <lineage>
        <taxon>Eukaryota</taxon>
        <taxon>Metazoa</taxon>
        <taxon>Ecdysozoa</taxon>
        <taxon>Arthropoda</taxon>
        <taxon>Hexapoda</taxon>
        <taxon>Insecta</taxon>
        <taxon>Pterygota</taxon>
        <taxon>Neoptera</taxon>
        <taxon>Endopterygota</taxon>
        <taxon>Lepidoptera</taxon>
        <taxon>Glossata</taxon>
        <taxon>Ditrysia</taxon>
        <taxon>Tineoidea</taxon>
        <taxon>Psychidae</taxon>
        <taxon>Oiketicinae</taxon>
        <taxon>Eumeta</taxon>
    </lineage>
</organism>
<reference evidence="2 3" key="1">
    <citation type="journal article" date="2019" name="Commun. Biol.">
        <title>The bagworm genome reveals a unique fibroin gene that provides high tensile strength.</title>
        <authorList>
            <person name="Kono N."/>
            <person name="Nakamura H."/>
            <person name="Ohtoshi R."/>
            <person name="Tomita M."/>
            <person name="Numata K."/>
            <person name="Arakawa K."/>
        </authorList>
    </citation>
    <scope>NUCLEOTIDE SEQUENCE [LARGE SCALE GENOMIC DNA]</scope>
</reference>